<evidence type="ECO:0000313" key="1">
    <source>
        <dbReference type="EMBL" id="GAV04723.1"/>
    </source>
</evidence>
<protein>
    <recommendedName>
        <fullName evidence="3">HTH psq-type domain-containing protein</fullName>
    </recommendedName>
</protein>
<accession>A0A1D1VWT1</accession>
<evidence type="ECO:0008006" key="3">
    <source>
        <dbReference type="Google" id="ProtNLM"/>
    </source>
</evidence>
<reference evidence="1 2" key="1">
    <citation type="journal article" date="2016" name="Nat. Commun.">
        <title>Extremotolerant tardigrade genome and improved radiotolerance of human cultured cells by tardigrade-unique protein.</title>
        <authorList>
            <person name="Hashimoto T."/>
            <person name="Horikawa D.D."/>
            <person name="Saito Y."/>
            <person name="Kuwahara H."/>
            <person name="Kozuka-Hata H."/>
            <person name="Shin-I T."/>
            <person name="Minakuchi Y."/>
            <person name="Ohishi K."/>
            <person name="Motoyama A."/>
            <person name="Aizu T."/>
            <person name="Enomoto A."/>
            <person name="Kondo K."/>
            <person name="Tanaka S."/>
            <person name="Hara Y."/>
            <person name="Koshikawa S."/>
            <person name="Sagara H."/>
            <person name="Miura T."/>
            <person name="Yokobori S."/>
            <person name="Miyagawa K."/>
            <person name="Suzuki Y."/>
            <person name="Kubo T."/>
            <person name="Oyama M."/>
            <person name="Kohara Y."/>
            <person name="Fujiyama A."/>
            <person name="Arakawa K."/>
            <person name="Katayama T."/>
            <person name="Toyoda A."/>
            <person name="Kunieda T."/>
        </authorList>
    </citation>
    <scope>NUCLEOTIDE SEQUENCE [LARGE SCALE GENOMIC DNA]</scope>
    <source>
        <strain evidence="1 2">YOKOZUNA-1</strain>
    </source>
</reference>
<sequence>MFQPFKTKLPRQYDEKALKDTLSAIENRMGLRETARLFKVPCMTVARYVKDAKAKKIGRGTKLNAAEERLLVDLPKKKKVREWTTEAAESWIKLLSELEE</sequence>
<gene>
    <name evidence="1" type="primary">RvY_14958</name>
    <name evidence="1" type="synonym">RvY_14958.2</name>
    <name evidence="1" type="ORF">RvY_14958-2</name>
</gene>
<dbReference type="Proteomes" id="UP000186922">
    <property type="component" value="Unassembled WGS sequence"/>
</dbReference>
<evidence type="ECO:0000313" key="2">
    <source>
        <dbReference type="Proteomes" id="UP000186922"/>
    </source>
</evidence>
<dbReference type="EMBL" id="BDGG01000011">
    <property type="protein sequence ID" value="GAV04723.1"/>
    <property type="molecule type" value="Genomic_DNA"/>
</dbReference>
<name>A0A1D1VWT1_RAMVA</name>
<comment type="caution">
    <text evidence="1">The sequence shown here is derived from an EMBL/GenBank/DDBJ whole genome shotgun (WGS) entry which is preliminary data.</text>
</comment>
<proteinExistence type="predicted"/>
<keyword evidence="2" id="KW-1185">Reference proteome</keyword>
<organism evidence="1 2">
    <name type="scientific">Ramazzottius varieornatus</name>
    <name type="common">Water bear</name>
    <name type="synonym">Tardigrade</name>
    <dbReference type="NCBI Taxonomy" id="947166"/>
    <lineage>
        <taxon>Eukaryota</taxon>
        <taxon>Metazoa</taxon>
        <taxon>Ecdysozoa</taxon>
        <taxon>Tardigrada</taxon>
        <taxon>Eutardigrada</taxon>
        <taxon>Parachela</taxon>
        <taxon>Hypsibioidea</taxon>
        <taxon>Ramazzottiidae</taxon>
        <taxon>Ramazzottius</taxon>
    </lineage>
</organism>
<dbReference type="AlphaFoldDB" id="A0A1D1VWT1"/>